<dbReference type="Pfam" id="PF02893">
    <property type="entry name" value="GRAM"/>
    <property type="match status" value="1"/>
</dbReference>
<evidence type="ECO:0000256" key="1">
    <source>
        <dbReference type="ARBA" id="ARBA00022574"/>
    </source>
</evidence>
<dbReference type="InParanoid" id="A0A674NXK6"/>
<evidence type="ECO:0000313" key="5">
    <source>
        <dbReference type="Proteomes" id="UP000005226"/>
    </source>
</evidence>
<reference evidence="4" key="2">
    <citation type="submission" date="2025-08" db="UniProtKB">
        <authorList>
            <consortium name="Ensembl"/>
        </authorList>
    </citation>
    <scope>IDENTIFICATION</scope>
</reference>
<dbReference type="Gene3D" id="1.10.1540.10">
    <property type="entry name" value="BEACH domain"/>
    <property type="match status" value="1"/>
</dbReference>
<dbReference type="PANTHER" id="PTHR13743:SF123">
    <property type="entry name" value="PROTEIN FAN"/>
    <property type="match status" value="1"/>
</dbReference>
<proteinExistence type="predicted"/>
<dbReference type="InterPro" id="IPR011993">
    <property type="entry name" value="PH-like_dom_sf"/>
</dbReference>
<dbReference type="Ensembl" id="ENSTRUT00000089731.1">
    <property type="protein sequence ID" value="ENSTRUP00000077671.1"/>
    <property type="gene ID" value="ENSTRUG00000030251.1"/>
</dbReference>
<keyword evidence="5" id="KW-1185">Reference proteome</keyword>
<dbReference type="PANTHER" id="PTHR13743">
    <property type="entry name" value="BEIGE/BEACH-RELATED"/>
    <property type="match status" value="1"/>
</dbReference>
<dbReference type="InterPro" id="IPR000409">
    <property type="entry name" value="BEACH_dom"/>
</dbReference>
<evidence type="ECO:0000259" key="3">
    <source>
        <dbReference type="PROSITE" id="PS51783"/>
    </source>
</evidence>
<dbReference type="InterPro" id="IPR004182">
    <property type="entry name" value="GRAM"/>
</dbReference>
<dbReference type="SMART" id="SM01026">
    <property type="entry name" value="Beach"/>
    <property type="match status" value="1"/>
</dbReference>
<dbReference type="InterPro" id="IPR050865">
    <property type="entry name" value="BEACH_Domain"/>
</dbReference>
<dbReference type="Pfam" id="PF02138">
    <property type="entry name" value="Beach"/>
    <property type="match status" value="1"/>
</dbReference>
<organism evidence="4 5">
    <name type="scientific">Takifugu rubripes</name>
    <name type="common">Japanese pufferfish</name>
    <name type="synonym">Fugu rubripes</name>
    <dbReference type="NCBI Taxonomy" id="31033"/>
    <lineage>
        <taxon>Eukaryota</taxon>
        <taxon>Metazoa</taxon>
        <taxon>Chordata</taxon>
        <taxon>Craniata</taxon>
        <taxon>Vertebrata</taxon>
        <taxon>Euteleostomi</taxon>
        <taxon>Actinopterygii</taxon>
        <taxon>Neopterygii</taxon>
        <taxon>Teleostei</taxon>
        <taxon>Neoteleostei</taxon>
        <taxon>Acanthomorphata</taxon>
        <taxon>Eupercaria</taxon>
        <taxon>Tetraodontiformes</taxon>
        <taxon>Tetradontoidea</taxon>
        <taxon>Tetraodontidae</taxon>
        <taxon>Takifugu</taxon>
    </lineage>
</organism>
<reference evidence="4 5" key="1">
    <citation type="journal article" date="2011" name="Genome Biol. Evol.">
        <title>Integration of the genetic map and genome assembly of fugu facilitates insights into distinct features of genome evolution in teleosts and mammals.</title>
        <authorList>
            <person name="Kai W."/>
            <person name="Kikuchi K."/>
            <person name="Tohari S."/>
            <person name="Chew A.K."/>
            <person name="Tay A."/>
            <person name="Fujiwara A."/>
            <person name="Hosoya S."/>
            <person name="Suetake H."/>
            <person name="Naruse K."/>
            <person name="Brenner S."/>
            <person name="Suzuki Y."/>
            <person name="Venkatesh B."/>
        </authorList>
    </citation>
    <scope>NUCLEOTIDE SEQUENCE [LARGE SCALE GENOMIC DNA]</scope>
</reference>
<name>A0A674NXK6_TAKRU</name>
<evidence type="ECO:0008006" key="6">
    <source>
        <dbReference type="Google" id="ProtNLM"/>
    </source>
</evidence>
<dbReference type="PRINTS" id="PR01345">
    <property type="entry name" value="CERVTRCPTASE"/>
</dbReference>
<accession>A0A674NXK6</accession>
<dbReference type="PROSITE" id="PS50197">
    <property type="entry name" value="BEACH"/>
    <property type="match status" value="1"/>
</dbReference>
<evidence type="ECO:0000313" key="4">
    <source>
        <dbReference type="Ensembl" id="ENSTRUP00000077671.1"/>
    </source>
</evidence>
<evidence type="ECO:0000259" key="2">
    <source>
        <dbReference type="PROSITE" id="PS50197"/>
    </source>
</evidence>
<dbReference type="SUPFAM" id="SSF81837">
    <property type="entry name" value="BEACH domain"/>
    <property type="match status" value="1"/>
</dbReference>
<sequence length="406" mass="46551">MVFGPEPLRDRLDHMITLDGISLTSSLSVRNLGVTFDQNLSFNSHIKTVSTSAFFHLRNISKIRKLLMQHDAEKLVHAFVPSRLDYCNSLLSGCPNNSLRSPQLIQNAAARVLTGIDHRDHITPVMASLHWLPVKFRIIFKILLLTYKVLRGLAPSYLEELIGANLQSRLARTSFDKNCFQSLTERPHMECAAEMVLPLVCNPGHICITDESLYFQPLNGYPEQVIQIKLQGVRRIYKRRHALRPLGLELFCTENDVCSDIYLKFYSPADRDEVYYHMASFLENHMVEHTAESYMLQWQRGLLSNYQYLLHLNNLADRSSNDLSQYPVFPWIIADYSSVQLGGSTRPEAMPDPPFMYGSHYSSPGYVLFYLVRVGTSHTHNTHTHTIIVNCLSSVLSWYCWTLSTY</sequence>
<dbReference type="PROSITE" id="PS51783">
    <property type="entry name" value="PH_BEACH"/>
    <property type="match status" value="1"/>
</dbReference>
<feature type="domain" description="BEACH-type PH" evidence="3">
    <location>
        <begin position="182"/>
        <end position="279"/>
    </location>
</feature>
<dbReference type="AlphaFoldDB" id="A0A674NXK6"/>
<dbReference type="GeneTree" id="ENSGT00940000155059"/>
<reference evidence="4" key="3">
    <citation type="submission" date="2025-09" db="UniProtKB">
        <authorList>
            <consortium name="Ensembl"/>
        </authorList>
    </citation>
    <scope>IDENTIFICATION</scope>
</reference>
<dbReference type="SUPFAM" id="SSF50729">
    <property type="entry name" value="PH domain-like"/>
    <property type="match status" value="1"/>
</dbReference>
<dbReference type="InterPro" id="IPR036372">
    <property type="entry name" value="BEACH_dom_sf"/>
</dbReference>
<dbReference type="InterPro" id="IPR023362">
    <property type="entry name" value="PH-BEACH_dom"/>
</dbReference>
<dbReference type="Gene3D" id="2.30.29.30">
    <property type="entry name" value="Pleckstrin-homology domain (PH domain)/Phosphotyrosine-binding domain (PTB)"/>
    <property type="match status" value="1"/>
</dbReference>
<feature type="domain" description="BEACH" evidence="2">
    <location>
        <begin position="283"/>
        <end position="406"/>
    </location>
</feature>
<keyword evidence="1" id="KW-0853">WD repeat</keyword>
<dbReference type="Proteomes" id="UP000005226">
    <property type="component" value="Chromosome 10"/>
</dbReference>
<protein>
    <recommendedName>
        <fullName evidence="6">Neutral sphingomyelinase (N-SMase) activation associated factor</fullName>
    </recommendedName>
</protein>